<dbReference type="RefSeq" id="WP_183308910.1">
    <property type="nucleotide sequence ID" value="NZ_JACIEP010000022.1"/>
</dbReference>
<comment type="caution">
    <text evidence="1">The sequence shown here is derived from an EMBL/GenBank/DDBJ whole genome shotgun (WGS) entry which is preliminary data.</text>
</comment>
<organism evidence="1 2">
    <name type="scientific">Dysgonomonas hofstadii</name>
    <dbReference type="NCBI Taxonomy" id="637886"/>
    <lineage>
        <taxon>Bacteria</taxon>
        <taxon>Pseudomonadati</taxon>
        <taxon>Bacteroidota</taxon>
        <taxon>Bacteroidia</taxon>
        <taxon>Bacteroidales</taxon>
        <taxon>Dysgonomonadaceae</taxon>
        <taxon>Dysgonomonas</taxon>
    </lineage>
</organism>
<protein>
    <submittedName>
        <fullName evidence="1">Uncharacterized protein</fullName>
    </submittedName>
</protein>
<dbReference type="Proteomes" id="UP000555103">
    <property type="component" value="Unassembled WGS sequence"/>
</dbReference>
<keyword evidence="2" id="KW-1185">Reference proteome</keyword>
<sequence>MAKKKKRGHYCRICGASKPNEAFSGKGHAKHICKECSSLPQERKNELQHINQIDRIAGKYPRSRQDWEFLEKMSKNKKYPEAAEFAQMILGMSRSQSDGDDEENDLFGDWGQSKLSYSEFDEFAQGDIMSMIEDDIWDWISYRNGKLPNEKGKQQILKDICKNIAFGNGDSLILNDELNNVFDSILKQVVADLEKENKDDL</sequence>
<evidence type="ECO:0000313" key="1">
    <source>
        <dbReference type="EMBL" id="MBB4038097.1"/>
    </source>
</evidence>
<accession>A0A840CPS3</accession>
<dbReference type="EMBL" id="JACIEP010000022">
    <property type="protein sequence ID" value="MBB4038097.1"/>
    <property type="molecule type" value="Genomic_DNA"/>
</dbReference>
<dbReference type="AlphaFoldDB" id="A0A840CPS3"/>
<gene>
    <name evidence="1" type="ORF">GGR21_004024</name>
</gene>
<name>A0A840CPS3_9BACT</name>
<reference evidence="1 2" key="1">
    <citation type="submission" date="2020-08" db="EMBL/GenBank/DDBJ databases">
        <title>Genomic Encyclopedia of Type Strains, Phase IV (KMG-IV): sequencing the most valuable type-strain genomes for metagenomic binning, comparative biology and taxonomic classification.</title>
        <authorList>
            <person name="Goeker M."/>
        </authorList>
    </citation>
    <scope>NUCLEOTIDE SEQUENCE [LARGE SCALE GENOMIC DNA]</scope>
    <source>
        <strain evidence="1 2">DSM 104969</strain>
    </source>
</reference>
<evidence type="ECO:0000313" key="2">
    <source>
        <dbReference type="Proteomes" id="UP000555103"/>
    </source>
</evidence>
<proteinExistence type="predicted"/>